<reference evidence="1 2" key="1">
    <citation type="submission" date="2020-04" db="EMBL/GenBank/DDBJ databases">
        <authorList>
            <person name="Alioto T."/>
            <person name="Alioto T."/>
            <person name="Gomez Garrido J."/>
        </authorList>
    </citation>
    <scope>NUCLEOTIDE SEQUENCE [LARGE SCALE GENOMIC DNA]</scope>
</reference>
<keyword evidence="2" id="KW-1185">Reference proteome</keyword>
<name>A0A8S1D2S2_9INSE</name>
<dbReference type="OrthoDB" id="102511at2759"/>
<dbReference type="PANTHER" id="PTHR31431">
    <property type="entry name" value="NUCLEOPORIN NUP188 HOMOLOG"/>
    <property type="match status" value="1"/>
</dbReference>
<dbReference type="GO" id="GO:0017056">
    <property type="term" value="F:structural constituent of nuclear pore"/>
    <property type="evidence" value="ECO:0007669"/>
    <property type="project" value="InterPro"/>
</dbReference>
<sequence>MESYSNCKELWADLSATGVTLSEDNINQILQTRKDQLLNGILCFKKSKSENSAKRPNASTTESKNVKTLINLITDTISVDSDVAQRMLEQYLMYQFRGEGRTIERYLSDTVLKMGLLADIWTSVLRESIFLLHSVKLILSPPAEHPYKALFDSFAEGLDADLVMEKLLAQLECLLEESPPTIKTLEDEWIASMLSRRMILCQSFMLLKKIAPVKTVVKLINLFKEKKFSQQLTSEGHKSLASLVSFSQTCLLIHLILQLPKLENTDLVKEKSAIAQLREIVCSLESKNGGLLKLAYNASFYTGPEDDAMALVVSAFEEDQFEYIHAILTAINDTGDSVMIAKVSLMFFELLDVMVDRYYVTGFSNFPMFFSTCALILSQPNTGAILWGQEECSLRALLKLSLDYFPHLSQRILHLLIASAKADKLNEMLKIIADVDMYTEEKSVNSISVLLGQDNDVSLVDDMSVMDSLLTIPAGTQGVISHQNSPHPLVHWNIRYNFWDALYNQLIKINAELRRNQSFNLEKALLILKCIHSVLEAGILDNYNMTNTIHESFLLIEIACQMSVPPAELLAQGLEILRALMHAHKSRVCEMAAQTRLVPCWLGPGPPSLLGQVEYGVWQHLLLGLHITPAMSSLLRAYLRFLIVLAESDSSDASCESVLAAGFLVVTQNIFPGHTEWLYPRLRDEETIGVLCLQFTQALINKGENWEKLVVECLLKTKASMTLMQLAASGEDHIENILVRESSFYSTRSRRLLLKIRLSLSLLNQALLKRHIVLGECSRDCILLQQLSSSHQVESDNFYFRLSLYLQSRLHPYLPTLAVKVLQQVFEVLPVSLRFYLRMDDTLIRNTLEMHLLAHDSFPPLRAALLDLLTNCVRTSTQSALLVLMFTERSKEKEVQALPPEGAKSDTLDFILSTLQEAKEDPTTVHCEVYKAAVDFCEACWVAPVLYVLKSIVSSKNFWEVFTTPLLKYKISNEEQFLQLLRVLYIEIVRPKFPPEELDKALKNFGQNRLLQWNTFVMEKLKDFGNESDAKIDSLCRVWSNLIVALLKKRKTLLDDHCICELTEAHLDLLIHSLSEVGDIPHAVISTQVLLHLITSSSSFKDLGDSFTEKVVKLAELVGRRYSYMKPATRTTLLSILVKSLTCEAFSAQQANRSGFDSHVCDIVSKESMEGRRLGLHKGGETMAYVLVLRLLQVSGDKLFNFGSEMMFSCLVKDAVSLIRERKSALCPEIILKTLVLAASTPSLSAKIGPANLKLMWMALLDLKVDMAGNKDAVEWDVVYEQGVYLASAIVDTNQQSCQAEVAIFLVDHRAHLISLLVSMRSSQDRKTLMIISQIVHLLASLSAQLCRHQHALQTYVMGVLACLNLVLTFMVRPKAPLESGSKTSLQPAQPWKSVNEKSNLLMSVAEGCVQFLLKVCQPLGQLSRRTLFADWRQCRLVLIDDGMDHYTQNTVTGHSFTFTNMFNLATNCLLFVDQLRTYSRSQWYNEPDLALADEAVTLRVMKICIDLLLQQARVKILQQPDCITFRTNFKHDMENVIEMIKMKIFNKNEVRNVRRDKTLSNRALLNLSADSSRVVAR</sequence>
<dbReference type="PANTHER" id="PTHR31431:SF1">
    <property type="entry name" value="NUCLEOPORIN NUP188"/>
    <property type="match status" value="1"/>
</dbReference>
<dbReference type="EMBL" id="CADEPI010000068">
    <property type="protein sequence ID" value="CAB3372106.1"/>
    <property type="molecule type" value="Genomic_DNA"/>
</dbReference>
<protein>
    <submittedName>
        <fullName evidence="1">Uncharacterized protein</fullName>
    </submittedName>
</protein>
<proteinExistence type="predicted"/>
<evidence type="ECO:0000313" key="2">
    <source>
        <dbReference type="Proteomes" id="UP000494165"/>
    </source>
</evidence>
<organism evidence="1 2">
    <name type="scientific">Cloeon dipterum</name>
    <dbReference type="NCBI Taxonomy" id="197152"/>
    <lineage>
        <taxon>Eukaryota</taxon>
        <taxon>Metazoa</taxon>
        <taxon>Ecdysozoa</taxon>
        <taxon>Arthropoda</taxon>
        <taxon>Hexapoda</taxon>
        <taxon>Insecta</taxon>
        <taxon>Pterygota</taxon>
        <taxon>Palaeoptera</taxon>
        <taxon>Ephemeroptera</taxon>
        <taxon>Pisciforma</taxon>
        <taxon>Baetidae</taxon>
        <taxon>Cloeon</taxon>
    </lineage>
</organism>
<dbReference type="GO" id="GO:0006405">
    <property type="term" value="P:RNA export from nucleus"/>
    <property type="evidence" value="ECO:0007669"/>
    <property type="project" value="TreeGrafter"/>
</dbReference>
<accession>A0A8S1D2S2</accession>
<gene>
    <name evidence="1" type="ORF">CLODIP_2_CD06498</name>
</gene>
<dbReference type="Proteomes" id="UP000494165">
    <property type="component" value="Unassembled WGS sequence"/>
</dbReference>
<dbReference type="GO" id="GO:0044611">
    <property type="term" value="C:nuclear pore inner ring"/>
    <property type="evidence" value="ECO:0007669"/>
    <property type="project" value="TreeGrafter"/>
</dbReference>
<dbReference type="InterPro" id="IPR044840">
    <property type="entry name" value="Nup188"/>
</dbReference>
<comment type="caution">
    <text evidence="1">The sequence shown here is derived from an EMBL/GenBank/DDBJ whole genome shotgun (WGS) entry which is preliminary data.</text>
</comment>
<dbReference type="GO" id="GO:0006606">
    <property type="term" value="P:protein import into nucleus"/>
    <property type="evidence" value="ECO:0007669"/>
    <property type="project" value="TreeGrafter"/>
</dbReference>
<evidence type="ECO:0000313" key="1">
    <source>
        <dbReference type="EMBL" id="CAB3372106.1"/>
    </source>
</evidence>